<dbReference type="AlphaFoldDB" id="A0A087SB03"/>
<protein>
    <submittedName>
        <fullName evidence="1">Uncharacterized protein</fullName>
    </submittedName>
</protein>
<accession>A0A087SB03</accession>
<evidence type="ECO:0000313" key="1">
    <source>
        <dbReference type="EMBL" id="KFM22907.1"/>
    </source>
</evidence>
<proteinExistence type="predicted"/>
<dbReference type="EMBL" id="KL662084">
    <property type="protein sequence ID" value="KFM22907.1"/>
    <property type="molecule type" value="Genomic_DNA"/>
</dbReference>
<keyword evidence="2" id="KW-1185">Reference proteome</keyword>
<evidence type="ECO:0000313" key="2">
    <source>
        <dbReference type="Proteomes" id="UP000028924"/>
    </source>
</evidence>
<dbReference type="KEGG" id="apro:F751_6416"/>
<organism evidence="1 2">
    <name type="scientific">Auxenochlorella protothecoides</name>
    <name type="common">Green microalga</name>
    <name type="synonym">Chlorella protothecoides</name>
    <dbReference type="NCBI Taxonomy" id="3075"/>
    <lineage>
        <taxon>Eukaryota</taxon>
        <taxon>Viridiplantae</taxon>
        <taxon>Chlorophyta</taxon>
        <taxon>core chlorophytes</taxon>
        <taxon>Trebouxiophyceae</taxon>
        <taxon>Chlorellales</taxon>
        <taxon>Chlorellaceae</taxon>
        <taxon>Auxenochlorella</taxon>
    </lineage>
</organism>
<dbReference type="GeneID" id="23617807"/>
<sequence>MMAGRKRKRKRRPSEKYMEERLMKTRVSLRRWEYLIGFPATTWMTNICSSGVDEVLGVLRSSST</sequence>
<reference evidence="1 2" key="1">
    <citation type="journal article" date="2014" name="BMC Genomics">
        <title>Oil accumulation mechanisms of the oleaginous microalga Chlorella protothecoides revealed through its genome, transcriptomes, and proteomes.</title>
        <authorList>
            <person name="Gao C."/>
            <person name="Wang Y."/>
            <person name="Shen Y."/>
            <person name="Yan D."/>
            <person name="He X."/>
            <person name="Dai J."/>
            <person name="Wu Q."/>
        </authorList>
    </citation>
    <scope>NUCLEOTIDE SEQUENCE [LARGE SCALE GENOMIC DNA]</scope>
    <source>
        <strain evidence="1 2">0710</strain>
    </source>
</reference>
<name>A0A087SB03_AUXPR</name>
<dbReference type="RefSeq" id="XP_011395773.1">
    <property type="nucleotide sequence ID" value="XM_011397471.1"/>
</dbReference>
<dbReference type="Proteomes" id="UP000028924">
    <property type="component" value="Unassembled WGS sequence"/>
</dbReference>
<gene>
    <name evidence="1" type="ORF">F751_6416</name>
</gene>